<sequence>MRFHKLRCLDCLVVAFAIGGIFCDTFYFENLRRGLGNKIIPDFKYSSDTYAHPAPLPTDDPRGAALAAVDTPYKAIVQGTKWKGDVKVYDEKFNFGRTRTGHSVTLRAEVECKVAYLTVESTEAIPILLKGGVGHDHFTVVVKAKPERRLKGRVRAYCRKGQGKRPDFKYPLDTYAHPAPLPTDDPRGAALAAVDTPYKAIVQGTKWKGDVKVFDKKFNFGRTRTGHSVTLRAEVGCEVAYLTAESTEAIPILLKGGVGHDHFTVVVKAKPERRLKGRVRAYCRKGQGKRVPEIYIIPTTAPTDTSTYLRL</sequence>
<comment type="caution">
    <text evidence="1">The sequence shown here is derived from an EMBL/GenBank/DDBJ whole genome shotgun (WGS) entry which is preliminary data.</text>
</comment>
<gene>
    <name evidence="1" type="ORF">JYU34_016297</name>
</gene>
<reference evidence="1 2" key="1">
    <citation type="submission" date="2021-06" db="EMBL/GenBank/DDBJ databases">
        <title>A haploid diamondback moth (Plutella xylostella L.) genome assembly resolves 31 chromosomes and identifies a diamide resistance mutation.</title>
        <authorList>
            <person name="Ward C.M."/>
            <person name="Perry K.D."/>
            <person name="Baker G."/>
            <person name="Powis K."/>
            <person name="Heckel D.G."/>
            <person name="Baxter S.W."/>
        </authorList>
    </citation>
    <scope>NUCLEOTIDE SEQUENCE [LARGE SCALE GENOMIC DNA]</scope>
    <source>
        <strain evidence="1 2">LV</strain>
        <tissue evidence="1">Single pupa</tissue>
    </source>
</reference>
<protein>
    <submittedName>
        <fullName evidence="1">Uncharacterized protein</fullName>
    </submittedName>
</protein>
<keyword evidence="2" id="KW-1185">Reference proteome</keyword>
<accession>A0ABQ7Q2C3</accession>
<name>A0ABQ7Q2C3_PLUXY</name>
<evidence type="ECO:0000313" key="1">
    <source>
        <dbReference type="EMBL" id="KAG7299362.1"/>
    </source>
</evidence>
<dbReference type="EMBL" id="JAHIBW010000022">
    <property type="protein sequence ID" value="KAG7299362.1"/>
    <property type="molecule type" value="Genomic_DNA"/>
</dbReference>
<proteinExistence type="predicted"/>
<organism evidence="1 2">
    <name type="scientific">Plutella xylostella</name>
    <name type="common">Diamondback moth</name>
    <name type="synonym">Plutella maculipennis</name>
    <dbReference type="NCBI Taxonomy" id="51655"/>
    <lineage>
        <taxon>Eukaryota</taxon>
        <taxon>Metazoa</taxon>
        <taxon>Ecdysozoa</taxon>
        <taxon>Arthropoda</taxon>
        <taxon>Hexapoda</taxon>
        <taxon>Insecta</taxon>
        <taxon>Pterygota</taxon>
        <taxon>Neoptera</taxon>
        <taxon>Endopterygota</taxon>
        <taxon>Lepidoptera</taxon>
        <taxon>Glossata</taxon>
        <taxon>Ditrysia</taxon>
        <taxon>Yponomeutoidea</taxon>
        <taxon>Plutellidae</taxon>
        <taxon>Plutella</taxon>
    </lineage>
</organism>
<dbReference type="Proteomes" id="UP000823941">
    <property type="component" value="Chromosome 22"/>
</dbReference>
<evidence type="ECO:0000313" key="2">
    <source>
        <dbReference type="Proteomes" id="UP000823941"/>
    </source>
</evidence>